<dbReference type="AlphaFoldDB" id="A0A0G0LWJ3"/>
<organism evidence="2 3">
    <name type="scientific">Candidatus Woesebacteria bacterium GW2011_GWB1_39_10</name>
    <dbReference type="NCBI Taxonomy" id="1618572"/>
    <lineage>
        <taxon>Bacteria</taxon>
        <taxon>Candidatus Woeseibacteriota</taxon>
    </lineage>
</organism>
<dbReference type="EMBL" id="LBVU01000002">
    <property type="protein sequence ID" value="KKQ92390.1"/>
    <property type="molecule type" value="Genomic_DNA"/>
</dbReference>
<feature type="transmembrane region" description="Helical" evidence="1">
    <location>
        <begin position="27"/>
        <end position="49"/>
    </location>
</feature>
<dbReference type="Proteomes" id="UP000034774">
    <property type="component" value="Unassembled WGS sequence"/>
</dbReference>
<evidence type="ECO:0000256" key="1">
    <source>
        <dbReference type="SAM" id="Phobius"/>
    </source>
</evidence>
<accession>A0A0G0LWJ3</accession>
<keyword evidence="1" id="KW-0472">Membrane</keyword>
<name>A0A0G0LWJ3_9BACT</name>
<comment type="caution">
    <text evidence="2">The sequence shown here is derived from an EMBL/GenBank/DDBJ whole genome shotgun (WGS) entry which is preliminary data.</text>
</comment>
<reference evidence="2 3" key="1">
    <citation type="journal article" date="2015" name="Nature">
        <title>rRNA introns, odd ribosomes, and small enigmatic genomes across a large radiation of phyla.</title>
        <authorList>
            <person name="Brown C.T."/>
            <person name="Hug L.A."/>
            <person name="Thomas B.C."/>
            <person name="Sharon I."/>
            <person name="Castelle C.J."/>
            <person name="Singh A."/>
            <person name="Wilkins M.J."/>
            <person name="Williams K.H."/>
            <person name="Banfield J.F."/>
        </authorList>
    </citation>
    <scope>NUCLEOTIDE SEQUENCE [LARGE SCALE GENOMIC DNA]</scope>
</reference>
<gene>
    <name evidence="2" type="ORF">UT17_C0002G0053</name>
</gene>
<keyword evidence="1" id="KW-1133">Transmembrane helix</keyword>
<dbReference type="STRING" id="1618572.UT17_C0002G0053"/>
<protein>
    <recommendedName>
        <fullName evidence="4">Fimbrial assembly family protein</fullName>
    </recommendedName>
</protein>
<evidence type="ECO:0008006" key="4">
    <source>
        <dbReference type="Google" id="ProtNLM"/>
    </source>
</evidence>
<sequence>MTVTLNLLPPEHTISSTLGKTLKLVRMLNVILLSGFIIFALGLAAFFAFSSIQLQSISSEVDEIKSLIVSQEKTEQAVVLLKDRLAKIGMARGVVSSIKIFSRIEPFLINIGPNSNLSELSIDPQKLDLSVVFRSNSDLSAFLKNISDSEVFKFVTLTTFGYNPASGYLATFHIL</sequence>
<evidence type="ECO:0000313" key="3">
    <source>
        <dbReference type="Proteomes" id="UP000034774"/>
    </source>
</evidence>
<proteinExistence type="predicted"/>
<evidence type="ECO:0000313" key="2">
    <source>
        <dbReference type="EMBL" id="KKQ92390.1"/>
    </source>
</evidence>
<keyword evidence="1" id="KW-0812">Transmembrane</keyword>